<sequence>MMSRFRIASFDELADDYMSKPFSLVILEKRIASAASPSAVCQKIFVAARLWPRWIL</sequence>
<dbReference type="EMBL" id="CP076460">
    <property type="protein sequence ID" value="QWQ32014.1"/>
    <property type="molecule type" value="Genomic_DNA"/>
</dbReference>
<reference evidence="1" key="1">
    <citation type="submission" date="2021-06" db="EMBL/GenBank/DDBJ databases">
        <title>An adapted protocol for Saccharibacteria cultivation: two new species join this phylum of Candidate Phyla Radiations.</title>
        <authorList>
            <person name="Ibrahim A."/>
            <person name="Maatouk M."/>
            <person name="Zgheib R."/>
            <person name="Haddad G."/>
            <person name="Bou Khalil J."/>
            <person name="Raoult D."/>
            <person name="Bittar F."/>
        </authorList>
    </citation>
    <scope>NUCLEOTIDE SEQUENCE</scope>
    <source>
        <strain evidence="1">IHU1</strain>
    </source>
</reference>
<dbReference type="AlphaFoldDB" id="A0A8F1SB03"/>
<evidence type="ECO:0000313" key="1">
    <source>
        <dbReference type="EMBL" id="QWQ32014.1"/>
    </source>
</evidence>
<accession>A0A8F1SB03</accession>
<name>A0A8F1SB03_9BACT</name>
<organism evidence="1 2">
    <name type="scientific">Candidatus Minimicrobia naudis</name>
    <dbReference type="NCBI Taxonomy" id="2841263"/>
    <lineage>
        <taxon>Bacteria</taxon>
        <taxon>Candidatus Saccharimonadota</taxon>
        <taxon>Candidatus Saccharimonadota incertae sedis</taxon>
        <taxon>Candidatus Minimicrobia</taxon>
    </lineage>
</organism>
<evidence type="ECO:0000313" key="2">
    <source>
        <dbReference type="Proteomes" id="UP000679129"/>
    </source>
</evidence>
<protein>
    <submittedName>
        <fullName evidence="1">Uncharacterized protein</fullName>
    </submittedName>
</protein>
<dbReference type="Proteomes" id="UP000679129">
    <property type="component" value="Chromosome"/>
</dbReference>
<proteinExistence type="predicted"/>
<keyword evidence="2" id="KW-1185">Reference proteome</keyword>
<dbReference type="KEGG" id="mnd:KOY48_03885"/>
<gene>
    <name evidence="1" type="ORF">KOY48_03885</name>
</gene>